<sequence>WLRDHCPCSTCMNQITKQRQVNNLQGLANAPRARHVDIPPNSPLMHVEWSDGHKSTFEQAFVFRSGTPRSTALRQAQAPLHLWGSEIASSPPTVAYSSVSAGELGPMMQHLRRSGLVFISSVPATPEASESLLAQVGPIRNTHWGDFTVVTSDLTSKDTAWTSEALEPHNDNTYFSDAAGLQMLHMLSHTDGSGGASLFVDGFAAAQQLSDEAPEKYAMLASTGVYAHSSGDDGVTVQPASPMPVLRHDAHGVLQQVRWNNADRAGVDAPMAEVDAWYEAASAFQKILEREENRYWVQLVPGTPVIFDNWRLMHGRSEFSGKRTVCGGYVNYDDYVSRYKSSCYSEEELTAATVAG</sequence>
<evidence type="ECO:0000256" key="14">
    <source>
        <dbReference type="ARBA" id="ARBA00046008"/>
    </source>
</evidence>
<keyword evidence="9" id="KW-0560">Oxidoreductase</keyword>
<name>A0A9P4IYN4_9PEZI</name>
<dbReference type="GO" id="GO:0050353">
    <property type="term" value="F:trimethyllysine dioxygenase activity"/>
    <property type="evidence" value="ECO:0007669"/>
    <property type="project" value="UniProtKB-EC"/>
</dbReference>
<evidence type="ECO:0000259" key="17">
    <source>
        <dbReference type="Pfam" id="PF06155"/>
    </source>
</evidence>
<evidence type="ECO:0000256" key="4">
    <source>
        <dbReference type="ARBA" id="ARBA00008654"/>
    </source>
</evidence>
<dbReference type="InterPro" id="IPR003819">
    <property type="entry name" value="TauD/TfdA-like"/>
</dbReference>
<evidence type="ECO:0000256" key="8">
    <source>
        <dbReference type="ARBA" id="ARBA00022964"/>
    </source>
</evidence>
<dbReference type="GO" id="GO:0005739">
    <property type="term" value="C:mitochondrion"/>
    <property type="evidence" value="ECO:0007669"/>
    <property type="project" value="TreeGrafter"/>
</dbReference>
<dbReference type="Pfam" id="PF02668">
    <property type="entry name" value="TauD"/>
    <property type="match status" value="1"/>
</dbReference>
<dbReference type="OrthoDB" id="408743at2759"/>
<evidence type="ECO:0000256" key="6">
    <source>
        <dbReference type="ARBA" id="ARBA00022723"/>
    </source>
</evidence>
<accession>A0A9P4IYN4</accession>
<feature type="domain" description="Gamma-butyrobetaine hydroxylase-like N-terminal" evidence="17">
    <location>
        <begin position="1"/>
        <end position="56"/>
    </location>
</feature>
<dbReference type="InterPro" id="IPR012776">
    <property type="entry name" value="Trimethyllysine_dOase"/>
</dbReference>
<gene>
    <name evidence="18" type="ORF">K461DRAFT_215743</name>
</gene>
<keyword evidence="7" id="KW-0124">Carnitine biosynthesis</keyword>
<dbReference type="NCBIfam" id="TIGR02410">
    <property type="entry name" value="carnitine_TMLD"/>
    <property type="match status" value="1"/>
</dbReference>
<dbReference type="Gene3D" id="3.30.2020.30">
    <property type="match status" value="1"/>
</dbReference>
<evidence type="ECO:0000259" key="16">
    <source>
        <dbReference type="Pfam" id="PF02668"/>
    </source>
</evidence>
<evidence type="ECO:0000256" key="2">
    <source>
        <dbReference type="ARBA" id="ARBA00001961"/>
    </source>
</evidence>
<comment type="cofactor">
    <cofactor evidence="2">
        <name>L-ascorbate</name>
        <dbReference type="ChEBI" id="CHEBI:38290"/>
    </cofactor>
</comment>
<comment type="pathway">
    <text evidence="3">Amine and polyamine biosynthesis; carnitine biosynthesis.</text>
</comment>
<evidence type="ECO:0000256" key="13">
    <source>
        <dbReference type="ARBA" id="ARBA00032283"/>
    </source>
</evidence>
<evidence type="ECO:0000256" key="1">
    <source>
        <dbReference type="ARBA" id="ARBA00001954"/>
    </source>
</evidence>
<protein>
    <recommendedName>
        <fullName evidence="5">trimethyllysine dioxygenase</fullName>
        <ecNumber evidence="5">1.14.11.8</ecNumber>
    </recommendedName>
    <alternativeName>
        <fullName evidence="12">Epsilon-trimethyllysine 2-oxoglutarate dioxygenase</fullName>
    </alternativeName>
    <alternativeName>
        <fullName evidence="11">TML hydroxylase</fullName>
    </alternativeName>
    <alternativeName>
        <fullName evidence="13">TML-alpha-ketoglutarate dioxygenase</fullName>
    </alternativeName>
</protein>
<evidence type="ECO:0000256" key="9">
    <source>
        <dbReference type="ARBA" id="ARBA00023002"/>
    </source>
</evidence>
<dbReference type="GO" id="GO:0045329">
    <property type="term" value="P:carnitine biosynthetic process"/>
    <property type="evidence" value="ECO:0007669"/>
    <property type="project" value="UniProtKB-KW"/>
</dbReference>
<dbReference type="AlphaFoldDB" id="A0A9P4IYN4"/>
<reference evidence="18" key="1">
    <citation type="journal article" date="2020" name="Stud. Mycol.">
        <title>101 Dothideomycetes genomes: a test case for predicting lifestyles and emergence of pathogens.</title>
        <authorList>
            <person name="Haridas S."/>
            <person name="Albert R."/>
            <person name="Binder M."/>
            <person name="Bloem J."/>
            <person name="Labutti K."/>
            <person name="Salamov A."/>
            <person name="Andreopoulos B."/>
            <person name="Baker S."/>
            <person name="Barry K."/>
            <person name="Bills G."/>
            <person name="Bluhm B."/>
            <person name="Cannon C."/>
            <person name="Castanera R."/>
            <person name="Culley D."/>
            <person name="Daum C."/>
            <person name="Ezra D."/>
            <person name="Gonzalez J."/>
            <person name="Henrissat B."/>
            <person name="Kuo A."/>
            <person name="Liang C."/>
            <person name="Lipzen A."/>
            <person name="Lutzoni F."/>
            <person name="Magnuson J."/>
            <person name="Mondo S."/>
            <person name="Nolan M."/>
            <person name="Ohm R."/>
            <person name="Pangilinan J."/>
            <person name="Park H.-J."/>
            <person name="Ramirez L."/>
            <person name="Alfaro M."/>
            <person name="Sun H."/>
            <person name="Tritt A."/>
            <person name="Yoshinaga Y."/>
            <person name="Zwiers L.-H."/>
            <person name="Turgeon B."/>
            <person name="Goodwin S."/>
            <person name="Spatafora J."/>
            <person name="Crous P."/>
            <person name="Grigoriev I."/>
        </authorList>
    </citation>
    <scope>NUCLEOTIDE SEQUENCE</scope>
    <source>
        <strain evidence="18">CBS 260.36</strain>
    </source>
</reference>
<dbReference type="GO" id="GO:0005506">
    <property type="term" value="F:iron ion binding"/>
    <property type="evidence" value="ECO:0007669"/>
    <property type="project" value="InterPro"/>
</dbReference>
<evidence type="ECO:0000256" key="3">
    <source>
        <dbReference type="ARBA" id="ARBA00005022"/>
    </source>
</evidence>
<dbReference type="FunFam" id="3.60.130.10:FF:000001">
    <property type="entry name" value="Trimethyllysine dioxygenase, mitochondrial"/>
    <property type="match status" value="1"/>
</dbReference>
<keyword evidence="10" id="KW-0408">Iron</keyword>
<comment type="caution">
    <text evidence="18">The sequence shown here is derived from an EMBL/GenBank/DDBJ whole genome shotgun (WGS) entry which is preliminary data.</text>
</comment>
<evidence type="ECO:0000313" key="18">
    <source>
        <dbReference type="EMBL" id="KAF2151996.1"/>
    </source>
</evidence>
<evidence type="ECO:0000256" key="11">
    <source>
        <dbReference type="ARBA" id="ARBA00030363"/>
    </source>
</evidence>
<comment type="function">
    <text evidence="14">Converts trimethyllysine (TML) into hydroxytrimethyllysine (HTML).</text>
</comment>
<evidence type="ECO:0000256" key="10">
    <source>
        <dbReference type="ARBA" id="ARBA00023004"/>
    </source>
</evidence>
<evidence type="ECO:0000313" key="19">
    <source>
        <dbReference type="Proteomes" id="UP000799439"/>
    </source>
</evidence>
<dbReference type="EMBL" id="ML996087">
    <property type="protein sequence ID" value="KAF2151996.1"/>
    <property type="molecule type" value="Genomic_DNA"/>
</dbReference>
<dbReference type="Gene3D" id="3.60.130.10">
    <property type="entry name" value="Clavaminate synthase-like"/>
    <property type="match status" value="1"/>
</dbReference>
<feature type="non-terminal residue" evidence="18">
    <location>
        <position position="356"/>
    </location>
</feature>
<keyword evidence="8 18" id="KW-0223">Dioxygenase</keyword>
<keyword evidence="19" id="KW-1185">Reference proteome</keyword>
<evidence type="ECO:0000256" key="7">
    <source>
        <dbReference type="ARBA" id="ARBA00022873"/>
    </source>
</evidence>
<dbReference type="PANTHER" id="PTHR10696">
    <property type="entry name" value="GAMMA-BUTYROBETAINE HYDROXYLASE-RELATED"/>
    <property type="match status" value="1"/>
</dbReference>
<evidence type="ECO:0000256" key="12">
    <source>
        <dbReference type="ARBA" id="ARBA00031778"/>
    </source>
</evidence>
<comment type="cofactor">
    <cofactor evidence="1">
        <name>Fe(2+)</name>
        <dbReference type="ChEBI" id="CHEBI:29033"/>
    </cofactor>
</comment>
<dbReference type="InterPro" id="IPR010376">
    <property type="entry name" value="GBBH-like_N"/>
</dbReference>
<dbReference type="Pfam" id="PF06155">
    <property type="entry name" value="GBBH-like_N"/>
    <property type="match status" value="1"/>
</dbReference>
<dbReference type="Proteomes" id="UP000799439">
    <property type="component" value="Unassembled WGS sequence"/>
</dbReference>
<proteinExistence type="inferred from homology"/>
<comment type="catalytic activity">
    <reaction evidence="15">
        <text>N(6),N(6),N(6)-trimethyl-L-lysine + 2-oxoglutarate + O2 = (3S)-3-hydroxy-N(6),N(6),N(6)-trimethyl-L-lysine + succinate + CO2</text>
        <dbReference type="Rhea" id="RHEA:14181"/>
        <dbReference type="ChEBI" id="CHEBI:15379"/>
        <dbReference type="ChEBI" id="CHEBI:16526"/>
        <dbReference type="ChEBI" id="CHEBI:16810"/>
        <dbReference type="ChEBI" id="CHEBI:30031"/>
        <dbReference type="ChEBI" id="CHEBI:58100"/>
        <dbReference type="ChEBI" id="CHEBI:141499"/>
        <dbReference type="EC" id="1.14.11.8"/>
    </reaction>
</comment>
<evidence type="ECO:0000256" key="15">
    <source>
        <dbReference type="ARBA" id="ARBA00049334"/>
    </source>
</evidence>
<organism evidence="18 19">
    <name type="scientific">Myriangium duriaei CBS 260.36</name>
    <dbReference type="NCBI Taxonomy" id="1168546"/>
    <lineage>
        <taxon>Eukaryota</taxon>
        <taxon>Fungi</taxon>
        <taxon>Dikarya</taxon>
        <taxon>Ascomycota</taxon>
        <taxon>Pezizomycotina</taxon>
        <taxon>Dothideomycetes</taxon>
        <taxon>Dothideomycetidae</taxon>
        <taxon>Myriangiales</taxon>
        <taxon>Myriangiaceae</taxon>
        <taxon>Myriangium</taxon>
    </lineage>
</organism>
<dbReference type="EC" id="1.14.11.8" evidence="5"/>
<dbReference type="PANTHER" id="PTHR10696:SF51">
    <property type="entry name" value="TRIMETHYLLYSINE DIOXYGENASE, MITOCHONDRIAL"/>
    <property type="match status" value="1"/>
</dbReference>
<feature type="domain" description="TauD/TfdA-like" evidence="16">
    <location>
        <begin position="93"/>
        <end position="329"/>
    </location>
</feature>
<dbReference type="InterPro" id="IPR042098">
    <property type="entry name" value="TauD-like_sf"/>
</dbReference>
<dbReference type="InterPro" id="IPR038492">
    <property type="entry name" value="GBBH-like_N_sf"/>
</dbReference>
<evidence type="ECO:0000256" key="5">
    <source>
        <dbReference type="ARBA" id="ARBA00012267"/>
    </source>
</evidence>
<comment type="similarity">
    <text evidence="4">Belongs to the gamma-BBH/TMLD family.</text>
</comment>
<feature type="non-terminal residue" evidence="18">
    <location>
        <position position="1"/>
    </location>
</feature>
<dbReference type="CDD" id="cd00250">
    <property type="entry name" value="CAS_like"/>
    <property type="match status" value="1"/>
</dbReference>
<keyword evidence="6" id="KW-0479">Metal-binding</keyword>
<dbReference type="SUPFAM" id="SSF51197">
    <property type="entry name" value="Clavaminate synthase-like"/>
    <property type="match status" value="1"/>
</dbReference>
<dbReference type="InterPro" id="IPR050411">
    <property type="entry name" value="AlphaKG_dependent_hydroxylases"/>
</dbReference>